<sequence length="783" mass="89188">MRLKFSFIVFSFIAAVFSPVSYSQEQAKEVTVGFVTDGSMKDSFLLDRIKEELATLIKDKNITVHYVSKPEFDAQFDPKRVPEVLDKALKDPEIDIILADGALITQVAAKPDIELTKPFVSMFIQRADILKLPFSEKDQSLKPNLSFMVIPNRTERDVREFQNMIPFDTLHVLVEPLDMQLLEFLKDGVSAYEKKLGIAIRFITVELAEDAPIINTSDDVKAVYVTHLAHLSSTRRQQLIDAINERKIPSFSAVGHTDVQNGVLAGITPDLTKQVSRRIALNLQKLINGVDSRELPILLSVDSRLMINAKTAAQIGYTPSFETVVVSEFIQRDALESDATPLTFQDALSEAEKYNVTISVKDANVENARQTKNVVRSELLPQVGTRTSYTKLDADTARAFEPSVLEHQTMFGVSISQLIYDDRVWSDFSSSVKLFEGSQHDREATRLDVLNDAGQAFLRFSLARTLLRIEADNLALTEDNLEIAKLRQEVGYSGRDEVYRWQAELARRQSDLFQANSIVATQLLILNQVMGLEQNIKWLPVNIDFDPKVFSFLDGKLNSIMNDMKEFDLFRAFSVKEALQNSPQIKFIDKNIEAQEIQLAQRQRRFYVPRFTANYTYNWELDRSGSGIPGANDEFFDFTVAATYPLFEGGGRYFDIKKAEAELKILQEQLILAHQLVERRVRTALSRMENSFPRIRFTLDAAESAYKNLLIVQDKYSQGTVNITDLLEAQNQNFTAQQNVALSTYEFLIDLVEFQRSISWFEDDKTDEEKNEFFISIKEYLTL</sequence>
<dbReference type="GO" id="GO:0015562">
    <property type="term" value="F:efflux transmembrane transporter activity"/>
    <property type="evidence" value="ECO:0007669"/>
    <property type="project" value="InterPro"/>
</dbReference>
<dbReference type="SUPFAM" id="SSF56954">
    <property type="entry name" value="Outer membrane efflux proteins (OEP)"/>
    <property type="match status" value="1"/>
</dbReference>
<evidence type="ECO:0008006" key="10">
    <source>
        <dbReference type="Google" id="ProtNLM"/>
    </source>
</evidence>
<evidence type="ECO:0000256" key="6">
    <source>
        <dbReference type="ARBA" id="ARBA00023136"/>
    </source>
</evidence>
<evidence type="ECO:0000256" key="3">
    <source>
        <dbReference type="ARBA" id="ARBA00022448"/>
    </source>
</evidence>
<comment type="caution">
    <text evidence="8">The sequence shown here is derived from an EMBL/GenBank/DDBJ whole genome shotgun (WGS) entry which is preliminary data.</text>
</comment>
<dbReference type="GO" id="GO:1990281">
    <property type="term" value="C:efflux pump complex"/>
    <property type="evidence" value="ECO:0007669"/>
    <property type="project" value="TreeGrafter"/>
</dbReference>
<dbReference type="EMBL" id="QZJZ01000074">
    <property type="protein sequence ID" value="RJP57832.1"/>
    <property type="molecule type" value="Genomic_DNA"/>
</dbReference>
<keyword evidence="3" id="KW-0813">Transport</keyword>
<dbReference type="Proteomes" id="UP000266426">
    <property type="component" value="Unassembled WGS sequence"/>
</dbReference>
<evidence type="ECO:0000256" key="5">
    <source>
        <dbReference type="ARBA" id="ARBA00022692"/>
    </source>
</evidence>
<organism evidence="8 9">
    <name type="scientific">Candidatus Auribacter fodinae</name>
    <dbReference type="NCBI Taxonomy" id="2093366"/>
    <lineage>
        <taxon>Bacteria</taxon>
        <taxon>Pseudomonadati</taxon>
        <taxon>Candidatus Auribacterota</taxon>
        <taxon>Candidatus Auribacteria</taxon>
        <taxon>Candidatus Auribacterales</taxon>
        <taxon>Candidatus Auribacteraceae</taxon>
        <taxon>Candidatus Auribacter</taxon>
    </lineage>
</organism>
<name>A0A3A4QYK9_9BACT</name>
<evidence type="ECO:0000256" key="4">
    <source>
        <dbReference type="ARBA" id="ARBA00022452"/>
    </source>
</evidence>
<dbReference type="GO" id="GO:0015288">
    <property type="term" value="F:porin activity"/>
    <property type="evidence" value="ECO:0007669"/>
    <property type="project" value="TreeGrafter"/>
</dbReference>
<keyword evidence="6" id="KW-0472">Membrane</keyword>
<keyword evidence="5" id="KW-0812">Transmembrane</keyword>
<dbReference type="Gene3D" id="3.40.50.2300">
    <property type="match status" value="2"/>
</dbReference>
<dbReference type="InterPro" id="IPR003423">
    <property type="entry name" value="OMP_efflux"/>
</dbReference>
<dbReference type="InterPro" id="IPR051906">
    <property type="entry name" value="TolC-like"/>
</dbReference>
<comment type="similarity">
    <text evidence="2">Belongs to the outer membrane factor (OMF) (TC 1.B.17) family.</text>
</comment>
<dbReference type="GO" id="GO:0009279">
    <property type="term" value="C:cell outer membrane"/>
    <property type="evidence" value="ECO:0007669"/>
    <property type="project" value="UniProtKB-SubCell"/>
</dbReference>
<accession>A0A3A4QYK9</accession>
<dbReference type="PANTHER" id="PTHR30026">
    <property type="entry name" value="OUTER MEMBRANE PROTEIN TOLC"/>
    <property type="match status" value="1"/>
</dbReference>
<dbReference type="Gene3D" id="1.20.1600.10">
    <property type="entry name" value="Outer membrane efflux proteins (OEP)"/>
    <property type="match status" value="1"/>
</dbReference>
<reference evidence="8 9" key="1">
    <citation type="journal article" date="2017" name="ISME J.">
        <title>Energy and carbon metabolisms in a deep terrestrial subsurface fluid microbial community.</title>
        <authorList>
            <person name="Momper L."/>
            <person name="Jungbluth S.P."/>
            <person name="Lee M.D."/>
            <person name="Amend J.P."/>
        </authorList>
    </citation>
    <scope>NUCLEOTIDE SEQUENCE [LARGE SCALE GENOMIC DNA]</scope>
    <source>
        <strain evidence="8">SURF_26</strain>
    </source>
</reference>
<dbReference type="Pfam" id="PF02321">
    <property type="entry name" value="OEP"/>
    <property type="match status" value="2"/>
</dbReference>
<keyword evidence="7" id="KW-0998">Cell outer membrane</keyword>
<keyword evidence="4" id="KW-1134">Transmembrane beta strand</keyword>
<evidence type="ECO:0000256" key="7">
    <source>
        <dbReference type="ARBA" id="ARBA00023237"/>
    </source>
</evidence>
<comment type="subcellular location">
    <subcellularLocation>
        <location evidence="1">Cell outer membrane</location>
    </subcellularLocation>
</comment>
<protein>
    <recommendedName>
        <fullName evidence="10">TolC family protein</fullName>
    </recommendedName>
</protein>
<dbReference type="PANTHER" id="PTHR30026:SF20">
    <property type="entry name" value="OUTER MEMBRANE PROTEIN TOLC"/>
    <property type="match status" value="1"/>
</dbReference>
<proteinExistence type="inferred from homology"/>
<evidence type="ECO:0000256" key="1">
    <source>
        <dbReference type="ARBA" id="ARBA00004442"/>
    </source>
</evidence>
<dbReference type="AlphaFoldDB" id="A0A3A4QYK9"/>
<evidence type="ECO:0000256" key="2">
    <source>
        <dbReference type="ARBA" id="ARBA00007613"/>
    </source>
</evidence>
<gene>
    <name evidence="8" type="ORF">C4541_09580</name>
</gene>
<evidence type="ECO:0000313" key="9">
    <source>
        <dbReference type="Proteomes" id="UP000266426"/>
    </source>
</evidence>
<evidence type="ECO:0000313" key="8">
    <source>
        <dbReference type="EMBL" id="RJP57832.1"/>
    </source>
</evidence>